<dbReference type="GO" id="GO:0051287">
    <property type="term" value="F:NAD binding"/>
    <property type="evidence" value="ECO:0007669"/>
    <property type="project" value="InterPro"/>
</dbReference>
<dbReference type="PANTHER" id="PTHR32338">
    <property type="entry name" value="N-ACETYL-GAMMA-GLUTAMYL-PHOSPHATE REDUCTASE, CHLOROPLASTIC-RELATED-RELATED"/>
    <property type="match status" value="1"/>
</dbReference>
<dbReference type="UniPathway" id="UPA00068">
    <property type="reaction ID" value="UER00108"/>
</dbReference>
<comment type="similarity">
    <text evidence="7">Belongs to the NAGSA dehydrogenase family. Type 1 subfamily.</text>
</comment>
<comment type="pathway">
    <text evidence="1 7">Amino-acid biosynthesis; L-arginine biosynthesis; N(2)-acetyl-L-ornithine from L-glutamate: step 3/4.</text>
</comment>
<dbReference type="Pfam" id="PF01118">
    <property type="entry name" value="Semialdhyde_dh"/>
    <property type="match status" value="1"/>
</dbReference>
<dbReference type="InterPro" id="IPR050085">
    <property type="entry name" value="AGPR"/>
</dbReference>
<protein>
    <recommendedName>
        <fullName evidence="7">N-acetyl-gamma-glutamyl-phosphate reductase</fullName>
        <shortName evidence="7">AGPR</shortName>
        <ecNumber evidence="7">1.2.1.38</ecNumber>
    </recommendedName>
    <alternativeName>
        <fullName evidence="7">N-acetyl-glutamate semialdehyde dehydrogenase</fullName>
        <shortName evidence="7">NAGSA dehydrogenase</shortName>
    </alternativeName>
</protein>
<sequence length="359" mass="38231">MASPEIPAMPKAMERVKAAIVGASGYTGQELVRRLLLHPQVELTAATSRQEEGRSLADVFPRFRAVPGAELKFILPDPDAIAATGARFAFLALPHGVAAEIGRALLERGLRVIDLSADFRIHDSAVYEEFYDHAHPAPDLLAEAIYGLPEVRPEEIKAARLIASPGCYPTSILLPLLPLLRENLIDPATVVANSMSGVSGAGRKADLSLLFCECNESARAYGVPKHRHLSEIEQELSLAAGQPVVISFIPHLIPVNAGIATTTTAKLGAGVDRAQIGEALEKAYAGMPFVRLLGEGQPADTKRVTGTNFIDIGWVHDPRTDRVILMSAEDNLGKGAGGQAIQSFNLMAGLCQTAGLQSV</sequence>
<dbReference type="Gene3D" id="3.40.50.720">
    <property type="entry name" value="NAD(P)-binding Rossmann-like Domain"/>
    <property type="match status" value="1"/>
</dbReference>
<evidence type="ECO:0000256" key="3">
    <source>
        <dbReference type="ARBA" id="ARBA00022605"/>
    </source>
</evidence>
<keyword evidence="7" id="KW-0963">Cytoplasm</keyword>
<evidence type="ECO:0000256" key="5">
    <source>
        <dbReference type="ARBA" id="ARBA00023002"/>
    </source>
</evidence>
<dbReference type="Gene3D" id="3.30.360.10">
    <property type="entry name" value="Dihydrodipicolinate Reductase, domain 2"/>
    <property type="match status" value="1"/>
</dbReference>
<dbReference type="InterPro" id="IPR058924">
    <property type="entry name" value="AGPR_dimerisation_dom"/>
</dbReference>
<keyword evidence="4 7" id="KW-0521">NADP</keyword>
<dbReference type="NCBIfam" id="TIGR01850">
    <property type="entry name" value="argC"/>
    <property type="match status" value="1"/>
</dbReference>
<comment type="subcellular location">
    <subcellularLocation>
        <location evidence="7">Cytoplasm</location>
    </subcellularLocation>
</comment>
<dbReference type="InterPro" id="IPR000706">
    <property type="entry name" value="AGPR_type-1"/>
</dbReference>
<dbReference type="EMBL" id="JACHFD010000017">
    <property type="protein sequence ID" value="MBB5352931.1"/>
    <property type="molecule type" value="Genomic_DNA"/>
</dbReference>
<dbReference type="CDD" id="cd17895">
    <property type="entry name" value="AGPR_1_N"/>
    <property type="match status" value="1"/>
</dbReference>
<dbReference type="HAMAP" id="MF_00150">
    <property type="entry name" value="ArgC_type1"/>
    <property type="match status" value="1"/>
</dbReference>
<comment type="catalytic activity">
    <reaction evidence="6 7">
        <text>N-acetyl-L-glutamate 5-semialdehyde + phosphate + NADP(+) = N-acetyl-L-glutamyl 5-phosphate + NADPH + H(+)</text>
        <dbReference type="Rhea" id="RHEA:21588"/>
        <dbReference type="ChEBI" id="CHEBI:15378"/>
        <dbReference type="ChEBI" id="CHEBI:29123"/>
        <dbReference type="ChEBI" id="CHEBI:43474"/>
        <dbReference type="ChEBI" id="CHEBI:57783"/>
        <dbReference type="ChEBI" id="CHEBI:57936"/>
        <dbReference type="ChEBI" id="CHEBI:58349"/>
        <dbReference type="EC" id="1.2.1.38"/>
    </reaction>
</comment>
<organism evidence="10 11">
    <name type="scientific">Haloferula luteola</name>
    <dbReference type="NCBI Taxonomy" id="595692"/>
    <lineage>
        <taxon>Bacteria</taxon>
        <taxon>Pseudomonadati</taxon>
        <taxon>Verrucomicrobiota</taxon>
        <taxon>Verrucomicrobiia</taxon>
        <taxon>Verrucomicrobiales</taxon>
        <taxon>Verrucomicrobiaceae</taxon>
        <taxon>Haloferula</taxon>
    </lineage>
</organism>
<dbReference type="InterPro" id="IPR036291">
    <property type="entry name" value="NAD(P)-bd_dom_sf"/>
</dbReference>
<feature type="active site" evidence="7 8">
    <location>
        <position position="167"/>
    </location>
</feature>
<proteinExistence type="inferred from homology"/>
<reference evidence="10 11" key="1">
    <citation type="submission" date="2020-08" db="EMBL/GenBank/DDBJ databases">
        <title>Genomic Encyclopedia of Type Strains, Phase IV (KMG-IV): sequencing the most valuable type-strain genomes for metagenomic binning, comparative biology and taxonomic classification.</title>
        <authorList>
            <person name="Goeker M."/>
        </authorList>
    </citation>
    <scope>NUCLEOTIDE SEQUENCE [LARGE SCALE GENOMIC DNA]</scope>
    <source>
        <strain evidence="10 11">YC6886</strain>
    </source>
</reference>
<keyword evidence="3 7" id="KW-0028">Amino-acid biosynthesis</keyword>
<dbReference type="FunFam" id="3.30.360.10:FF:000014">
    <property type="entry name" value="N-acetyl-gamma-glutamyl-phosphate reductase"/>
    <property type="match status" value="1"/>
</dbReference>
<dbReference type="InterPro" id="IPR000534">
    <property type="entry name" value="Semialdehyde_DH_NAD-bd"/>
</dbReference>
<comment type="caution">
    <text evidence="10">The sequence shown here is derived from an EMBL/GenBank/DDBJ whole genome shotgun (WGS) entry which is preliminary data.</text>
</comment>
<dbReference type="Pfam" id="PF22698">
    <property type="entry name" value="Semialdhyde_dhC_1"/>
    <property type="match status" value="1"/>
</dbReference>
<feature type="domain" description="Semialdehyde dehydrogenase NAD-binding" evidence="9">
    <location>
        <begin position="17"/>
        <end position="159"/>
    </location>
</feature>
<dbReference type="GO" id="GO:0070401">
    <property type="term" value="F:NADP+ binding"/>
    <property type="evidence" value="ECO:0007669"/>
    <property type="project" value="InterPro"/>
</dbReference>
<dbReference type="PROSITE" id="PS01224">
    <property type="entry name" value="ARGC"/>
    <property type="match status" value="1"/>
</dbReference>
<dbReference type="SMART" id="SM00859">
    <property type="entry name" value="Semialdhyde_dh"/>
    <property type="match status" value="1"/>
</dbReference>
<dbReference type="CDD" id="cd23934">
    <property type="entry name" value="AGPR_1_C"/>
    <property type="match status" value="1"/>
</dbReference>
<accession>A0A840VJS0</accession>
<comment type="function">
    <text evidence="7">Catalyzes the NADPH-dependent reduction of N-acetyl-5-glutamyl phosphate to yield N-acetyl-L-glutamate 5-semialdehyde.</text>
</comment>
<evidence type="ECO:0000256" key="7">
    <source>
        <dbReference type="HAMAP-Rule" id="MF_00150"/>
    </source>
</evidence>
<dbReference type="GO" id="GO:0006526">
    <property type="term" value="P:L-arginine biosynthetic process"/>
    <property type="evidence" value="ECO:0007669"/>
    <property type="project" value="UniProtKB-UniRule"/>
</dbReference>
<dbReference type="Proteomes" id="UP000557717">
    <property type="component" value="Unassembled WGS sequence"/>
</dbReference>
<dbReference type="PANTHER" id="PTHR32338:SF10">
    <property type="entry name" value="N-ACETYL-GAMMA-GLUTAMYL-PHOSPHATE REDUCTASE, CHLOROPLASTIC-RELATED"/>
    <property type="match status" value="1"/>
</dbReference>
<evidence type="ECO:0000256" key="8">
    <source>
        <dbReference type="PROSITE-ProRule" id="PRU10010"/>
    </source>
</evidence>
<keyword evidence="2 7" id="KW-0055">Arginine biosynthesis</keyword>
<dbReference type="SUPFAM" id="SSF51735">
    <property type="entry name" value="NAD(P)-binding Rossmann-fold domains"/>
    <property type="match status" value="1"/>
</dbReference>
<dbReference type="EC" id="1.2.1.38" evidence="7"/>
<evidence type="ECO:0000313" key="11">
    <source>
        <dbReference type="Proteomes" id="UP000557717"/>
    </source>
</evidence>
<evidence type="ECO:0000256" key="2">
    <source>
        <dbReference type="ARBA" id="ARBA00022571"/>
    </source>
</evidence>
<evidence type="ECO:0000256" key="6">
    <source>
        <dbReference type="ARBA" id="ARBA00050557"/>
    </source>
</evidence>
<keyword evidence="11" id="KW-1185">Reference proteome</keyword>
<evidence type="ECO:0000313" key="10">
    <source>
        <dbReference type="EMBL" id="MBB5352931.1"/>
    </source>
</evidence>
<keyword evidence="5 7" id="KW-0560">Oxidoreductase</keyword>
<evidence type="ECO:0000256" key="4">
    <source>
        <dbReference type="ARBA" id="ARBA00022857"/>
    </source>
</evidence>
<evidence type="ECO:0000256" key="1">
    <source>
        <dbReference type="ARBA" id="ARBA00004862"/>
    </source>
</evidence>
<dbReference type="GO" id="GO:0005737">
    <property type="term" value="C:cytoplasm"/>
    <property type="evidence" value="ECO:0007669"/>
    <property type="project" value="UniProtKB-SubCell"/>
</dbReference>
<dbReference type="AlphaFoldDB" id="A0A840VJS0"/>
<dbReference type="InterPro" id="IPR023013">
    <property type="entry name" value="AGPR_AS"/>
</dbReference>
<gene>
    <name evidence="7" type="primary">argC</name>
    <name evidence="10" type="ORF">HNR46_003180</name>
</gene>
<dbReference type="GO" id="GO:0003942">
    <property type="term" value="F:N-acetyl-gamma-glutamyl-phosphate reductase activity"/>
    <property type="evidence" value="ECO:0007669"/>
    <property type="project" value="UniProtKB-UniRule"/>
</dbReference>
<evidence type="ECO:0000259" key="9">
    <source>
        <dbReference type="SMART" id="SM00859"/>
    </source>
</evidence>
<name>A0A840VJS0_9BACT</name>
<dbReference type="SUPFAM" id="SSF55347">
    <property type="entry name" value="Glyceraldehyde-3-phosphate dehydrogenase-like, C-terminal domain"/>
    <property type="match status" value="1"/>
</dbReference>